<feature type="compositionally biased region" description="Basic and acidic residues" evidence="1">
    <location>
        <begin position="32"/>
        <end position="48"/>
    </location>
</feature>
<feature type="region of interest" description="Disordered" evidence="1">
    <location>
        <begin position="115"/>
        <end position="164"/>
    </location>
</feature>
<sequence length="195" mass="21621">MKLPCSLLFLLLCSIISATPTVTSLAQPNPHKPNEHPQNKDKNADDLTSKPTQDPSGVTHLGLDGILRQYDGTGKVTNFDQFSPARIKQYNDCFPEKDLLAKAFHGVDGRKVTDKEQCLHPGEQYKPKYDGDDKSKDGDSDKVKDKSGVQSKGLGDDDKKDGCEQNRCRKHEECVTRDCSRFCGMSGALPWGYCQ</sequence>
<dbReference type="Proteomes" id="UP000541154">
    <property type="component" value="Unassembled WGS sequence"/>
</dbReference>
<evidence type="ECO:0000256" key="1">
    <source>
        <dbReference type="SAM" id="MobiDB-lite"/>
    </source>
</evidence>
<feature type="compositionally biased region" description="Basic and acidic residues" evidence="1">
    <location>
        <begin position="115"/>
        <end position="147"/>
    </location>
</feature>
<name>A0A8H6E440_PETAA</name>
<evidence type="ECO:0000256" key="2">
    <source>
        <dbReference type="SAM" id="SignalP"/>
    </source>
</evidence>
<comment type="caution">
    <text evidence="3">The sequence shown here is derived from an EMBL/GenBank/DDBJ whole genome shotgun (WGS) entry which is preliminary data.</text>
</comment>
<reference evidence="3 4" key="1">
    <citation type="submission" date="2019-04" db="EMBL/GenBank/DDBJ databases">
        <title>Aspergillus burnettii sp. nov., novel species from soil in southeast Queensland.</title>
        <authorList>
            <person name="Gilchrist C.L.M."/>
            <person name="Pitt J.I."/>
            <person name="Lange L."/>
            <person name="Lacey H.J."/>
            <person name="Vuong D."/>
            <person name="Midgley D.J."/>
            <person name="Greenfield P."/>
            <person name="Bradbury M."/>
            <person name="Lacey E."/>
            <person name="Busk P.K."/>
            <person name="Pilgaard B."/>
            <person name="Chooi Y.H."/>
            <person name="Piggott A.M."/>
        </authorList>
    </citation>
    <scope>NUCLEOTIDE SEQUENCE [LARGE SCALE GENOMIC DNA]</scope>
    <source>
        <strain evidence="3 4">FRR 5400</strain>
    </source>
</reference>
<protein>
    <submittedName>
        <fullName evidence="3">Uncharacterized protein</fullName>
    </submittedName>
</protein>
<organism evidence="3 4">
    <name type="scientific">Petromyces alliaceus</name>
    <name type="common">Aspergillus alliaceus</name>
    <dbReference type="NCBI Taxonomy" id="209559"/>
    <lineage>
        <taxon>Eukaryota</taxon>
        <taxon>Fungi</taxon>
        <taxon>Dikarya</taxon>
        <taxon>Ascomycota</taxon>
        <taxon>Pezizomycotina</taxon>
        <taxon>Eurotiomycetes</taxon>
        <taxon>Eurotiomycetidae</taxon>
        <taxon>Eurotiales</taxon>
        <taxon>Aspergillaceae</taxon>
        <taxon>Aspergillus</taxon>
        <taxon>Aspergillus subgen. Circumdati</taxon>
    </lineage>
</organism>
<proteinExistence type="predicted"/>
<gene>
    <name evidence="3" type="ORF">ETB97_003821</name>
</gene>
<accession>A0A8H6E440</accession>
<feature type="signal peptide" evidence="2">
    <location>
        <begin position="1"/>
        <end position="18"/>
    </location>
</feature>
<dbReference type="AlphaFoldDB" id="A0A8H6E440"/>
<keyword evidence="2" id="KW-0732">Signal</keyword>
<feature type="region of interest" description="Disordered" evidence="1">
    <location>
        <begin position="24"/>
        <end position="61"/>
    </location>
</feature>
<keyword evidence="4" id="KW-1185">Reference proteome</keyword>
<feature type="chain" id="PRO_5034104210" evidence="2">
    <location>
        <begin position="19"/>
        <end position="195"/>
    </location>
</feature>
<evidence type="ECO:0000313" key="4">
    <source>
        <dbReference type="Proteomes" id="UP000541154"/>
    </source>
</evidence>
<feature type="compositionally biased region" description="Basic and acidic residues" evidence="1">
    <location>
        <begin position="154"/>
        <end position="164"/>
    </location>
</feature>
<evidence type="ECO:0000313" key="3">
    <source>
        <dbReference type="EMBL" id="KAF5858766.1"/>
    </source>
</evidence>
<dbReference type="EMBL" id="SPNV01000192">
    <property type="protein sequence ID" value="KAF5858766.1"/>
    <property type="molecule type" value="Genomic_DNA"/>
</dbReference>